<evidence type="ECO:0000313" key="6">
    <source>
        <dbReference type="Proteomes" id="UP000694904"/>
    </source>
</evidence>
<feature type="transmembrane region" description="Helical" evidence="5">
    <location>
        <begin position="109"/>
        <end position="130"/>
    </location>
</feature>
<reference evidence="7" key="3">
    <citation type="submission" date="2025-08" db="UniProtKB">
        <authorList>
            <consortium name="RefSeq"/>
        </authorList>
    </citation>
    <scope>IDENTIFICATION</scope>
    <source>
        <tissue evidence="7">Whole organism</tissue>
    </source>
</reference>
<sequence>MPHIVSPVCSSLIMQMLLDGNLYVAITWAFGYLLCLFIYEWHRLNLYMLLLYVLTVTIESMRIYMGYILNLSPKGPHSKLVLFVALAACLPMMCVSWYLYDDHGLWMRVIYNIWSVFIVLELFVAVGIIWRRITNVPHLPDWSAIEANQRARRRRRRCAPCRAYL</sequence>
<dbReference type="Pfam" id="PF09799">
    <property type="entry name" value="Transmemb_17"/>
    <property type="match status" value="1"/>
</dbReference>
<evidence type="ECO:0000256" key="3">
    <source>
        <dbReference type="ARBA" id="ARBA00022989"/>
    </source>
</evidence>
<accession>A0ABM1PZI6</accession>
<reference evidence="6" key="1">
    <citation type="journal article" date="1997" name="Nucleic Acids Res.">
        <title>tRNAscan-SE: a program for improved detection of transfer RNA genes in genomic sequence.</title>
        <authorList>
            <person name="Lowe T.M."/>
            <person name="Eddy S.R."/>
        </authorList>
    </citation>
    <scope>NUCLEOTIDE SEQUENCE [LARGE SCALE GENOMIC DNA]</scope>
</reference>
<feature type="transmembrane region" description="Helical" evidence="5">
    <location>
        <begin position="80"/>
        <end position="100"/>
    </location>
</feature>
<evidence type="ECO:0000256" key="4">
    <source>
        <dbReference type="ARBA" id="ARBA00023136"/>
    </source>
</evidence>
<proteinExistence type="predicted"/>
<keyword evidence="6" id="KW-1185">Reference proteome</keyword>
<dbReference type="RefSeq" id="XP_017872622.1">
    <property type="nucleotide sequence ID" value="XM_018017133.1"/>
</dbReference>
<reference evidence="6" key="2">
    <citation type="journal article" date="2016" name="G3 (Bethesda)">
        <title>Genome Evolution in Three Species of Cactophilic Drosophila.</title>
        <authorList>
            <person name="Sanchez-Flores A."/>
            <person name="Penazola F."/>
            <person name="Carpinteyro-Ponce J."/>
            <person name="Nazario-Yepiz N."/>
            <person name="Abreu-Goodger C."/>
            <person name="Machado C.A."/>
            <person name="Markow T.A."/>
        </authorList>
    </citation>
    <scope>NUCLEOTIDE SEQUENCE [LARGE SCALE GENOMIC DNA]</scope>
</reference>
<feature type="transmembrane region" description="Helical" evidence="5">
    <location>
        <begin position="20"/>
        <end position="39"/>
    </location>
</feature>
<dbReference type="GeneID" id="108620232"/>
<gene>
    <name evidence="7" type="primary">LOC108620232</name>
</gene>
<comment type="subcellular location">
    <subcellularLocation>
        <location evidence="1">Membrane</location>
        <topology evidence="1">Multi-pass membrane protein</topology>
    </subcellularLocation>
</comment>
<organism evidence="6 7">
    <name type="scientific">Drosophila arizonae</name>
    <name type="common">Fruit fly</name>
    <dbReference type="NCBI Taxonomy" id="7263"/>
    <lineage>
        <taxon>Eukaryota</taxon>
        <taxon>Metazoa</taxon>
        <taxon>Ecdysozoa</taxon>
        <taxon>Arthropoda</taxon>
        <taxon>Hexapoda</taxon>
        <taxon>Insecta</taxon>
        <taxon>Pterygota</taxon>
        <taxon>Neoptera</taxon>
        <taxon>Endopterygota</taxon>
        <taxon>Diptera</taxon>
        <taxon>Brachycera</taxon>
        <taxon>Muscomorpha</taxon>
        <taxon>Ephydroidea</taxon>
        <taxon>Drosophilidae</taxon>
        <taxon>Drosophila</taxon>
    </lineage>
</organism>
<evidence type="ECO:0000256" key="1">
    <source>
        <dbReference type="ARBA" id="ARBA00004141"/>
    </source>
</evidence>
<feature type="transmembrane region" description="Helical" evidence="5">
    <location>
        <begin position="46"/>
        <end position="68"/>
    </location>
</feature>
<dbReference type="InterPro" id="IPR019184">
    <property type="entry name" value="Uncharacterised_TM-17"/>
</dbReference>
<protein>
    <submittedName>
        <fullName evidence="7">Transmembrane protein 17B-like</fullName>
    </submittedName>
</protein>
<evidence type="ECO:0000313" key="7">
    <source>
        <dbReference type="RefSeq" id="XP_017872622.1"/>
    </source>
</evidence>
<evidence type="ECO:0000256" key="2">
    <source>
        <dbReference type="ARBA" id="ARBA00022692"/>
    </source>
</evidence>
<keyword evidence="4 5" id="KW-0472">Membrane</keyword>
<name>A0ABM1PZI6_DROAR</name>
<keyword evidence="3 5" id="KW-1133">Transmembrane helix</keyword>
<evidence type="ECO:0000256" key="5">
    <source>
        <dbReference type="SAM" id="Phobius"/>
    </source>
</evidence>
<keyword evidence="2 5" id="KW-0812">Transmembrane</keyword>
<dbReference type="Proteomes" id="UP000694904">
    <property type="component" value="Chromosome X"/>
</dbReference>